<protein>
    <recommendedName>
        <fullName evidence="3">Four helix bundle protein</fullName>
    </recommendedName>
</protein>
<gene>
    <name evidence="1" type="ORF">GCM10009105_32070</name>
</gene>
<evidence type="ECO:0000313" key="2">
    <source>
        <dbReference type="Proteomes" id="UP001501523"/>
    </source>
</evidence>
<reference evidence="1 2" key="1">
    <citation type="journal article" date="2019" name="Int. J. Syst. Evol. Microbiol.">
        <title>The Global Catalogue of Microorganisms (GCM) 10K type strain sequencing project: providing services to taxonomists for standard genome sequencing and annotation.</title>
        <authorList>
            <consortium name="The Broad Institute Genomics Platform"/>
            <consortium name="The Broad Institute Genome Sequencing Center for Infectious Disease"/>
            <person name="Wu L."/>
            <person name="Ma J."/>
        </authorList>
    </citation>
    <scope>NUCLEOTIDE SEQUENCE [LARGE SCALE GENOMIC DNA]</scope>
    <source>
        <strain evidence="1 2">JCM 15421</strain>
    </source>
</reference>
<evidence type="ECO:0008006" key="3">
    <source>
        <dbReference type="Google" id="ProtNLM"/>
    </source>
</evidence>
<accession>A0ABN1IUZ3</accession>
<sequence>MSFVPPPVVKASERLLVDVEIVVRRFARYHKYSIGSDLRADAKTVARLAHRAWRDRSHQQDLVAQLVRAVDDFKITLQLGSQVKAFPSFAQFEALARLVRDLGKQVGGWHRQHCTPKGQSAASDVSPQRAQILSTRAASIGANS</sequence>
<dbReference type="Gene3D" id="1.20.1440.60">
    <property type="entry name" value="23S rRNA-intervening sequence"/>
    <property type="match status" value="1"/>
</dbReference>
<evidence type="ECO:0000313" key="1">
    <source>
        <dbReference type="EMBL" id="GAA0721599.1"/>
    </source>
</evidence>
<comment type="caution">
    <text evidence="1">The sequence shown here is derived from an EMBL/GenBank/DDBJ whole genome shotgun (WGS) entry which is preliminary data.</text>
</comment>
<keyword evidence="2" id="KW-1185">Reference proteome</keyword>
<dbReference type="CDD" id="cd16376">
    <property type="entry name" value="Avd_like"/>
    <property type="match status" value="1"/>
</dbReference>
<dbReference type="InterPro" id="IPR036583">
    <property type="entry name" value="23S_rRNA_IVS_sf"/>
</dbReference>
<dbReference type="InterPro" id="IPR055360">
    <property type="entry name" value="bAvd"/>
</dbReference>
<organism evidence="1 2">
    <name type="scientific">Dokdonella soli</name>
    <dbReference type="NCBI Taxonomy" id="529810"/>
    <lineage>
        <taxon>Bacteria</taxon>
        <taxon>Pseudomonadati</taxon>
        <taxon>Pseudomonadota</taxon>
        <taxon>Gammaproteobacteria</taxon>
        <taxon>Lysobacterales</taxon>
        <taxon>Rhodanobacteraceae</taxon>
        <taxon>Dokdonella</taxon>
    </lineage>
</organism>
<dbReference type="RefSeq" id="WP_343792951.1">
    <property type="nucleotide sequence ID" value="NZ_BAAAEU010000024.1"/>
</dbReference>
<dbReference type="Proteomes" id="UP001501523">
    <property type="component" value="Unassembled WGS sequence"/>
</dbReference>
<proteinExistence type="predicted"/>
<dbReference type="EMBL" id="BAAAEU010000024">
    <property type="protein sequence ID" value="GAA0721599.1"/>
    <property type="molecule type" value="Genomic_DNA"/>
</dbReference>
<name>A0ABN1IUZ3_9GAMM</name>